<feature type="signal peptide" evidence="1">
    <location>
        <begin position="1"/>
        <end position="25"/>
    </location>
</feature>
<evidence type="ECO:0008006" key="4">
    <source>
        <dbReference type="Google" id="ProtNLM"/>
    </source>
</evidence>
<feature type="chain" id="PRO_5040967365" description="Lipoprotein" evidence="1">
    <location>
        <begin position="26"/>
        <end position="140"/>
    </location>
</feature>
<dbReference type="EMBL" id="JAKQYM010000006">
    <property type="protein sequence ID" value="MCI2229412.1"/>
    <property type="molecule type" value="Genomic_DNA"/>
</dbReference>
<dbReference type="Proteomes" id="UP001139369">
    <property type="component" value="Unassembled WGS sequence"/>
</dbReference>
<protein>
    <recommendedName>
        <fullName evidence="4">Lipoprotein</fullName>
    </recommendedName>
</protein>
<accession>A0A9X1VNF6</accession>
<evidence type="ECO:0000313" key="2">
    <source>
        <dbReference type="EMBL" id="MCI2229412.1"/>
    </source>
</evidence>
<name>A0A9X1VNF6_9FLAO</name>
<dbReference type="AlphaFoldDB" id="A0A9X1VNF6"/>
<evidence type="ECO:0000313" key="3">
    <source>
        <dbReference type="Proteomes" id="UP001139369"/>
    </source>
</evidence>
<gene>
    <name evidence="2" type="ORF">MC378_09565</name>
</gene>
<keyword evidence="3" id="KW-1185">Reference proteome</keyword>
<reference evidence="2" key="1">
    <citation type="submission" date="2022-02" db="EMBL/GenBank/DDBJ databases">
        <title>Polaribacter sp. MSW13, isolated from seawater.</title>
        <authorList>
            <person name="Kristyanto S."/>
            <person name="Jung J."/>
            <person name="Jeon C.O."/>
        </authorList>
    </citation>
    <scope>NUCLEOTIDE SEQUENCE</scope>
    <source>
        <strain evidence="2">MSW13</strain>
    </source>
</reference>
<sequence>MKILSKILSLSLVLFFSNCSSSKKVATPNFEVHFSAQNRGYSEIIDFSKNNLHLKTTREEKTVVLSTKQLSSIQEALSEINLSEIASLKAPSEKRIYDGAMTAIIIIKKGNETFTSSGFDHDNPPKELTSLVSLLRTYLK</sequence>
<evidence type="ECO:0000256" key="1">
    <source>
        <dbReference type="SAM" id="SignalP"/>
    </source>
</evidence>
<keyword evidence="1" id="KW-0732">Signal</keyword>
<organism evidence="2 3">
    <name type="scientific">Polaribacter marinus</name>
    <dbReference type="NCBI Taxonomy" id="2916838"/>
    <lineage>
        <taxon>Bacteria</taxon>
        <taxon>Pseudomonadati</taxon>
        <taxon>Bacteroidota</taxon>
        <taxon>Flavobacteriia</taxon>
        <taxon>Flavobacteriales</taxon>
        <taxon>Flavobacteriaceae</taxon>
    </lineage>
</organism>
<comment type="caution">
    <text evidence="2">The sequence shown here is derived from an EMBL/GenBank/DDBJ whole genome shotgun (WGS) entry which is preliminary data.</text>
</comment>
<dbReference type="RefSeq" id="WP_242178537.1">
    <property type="nucleotide sequence ID" value="NZ_JAKQYM010000006.1"/>
</dbReference>
<proteinExistence type="predicted"/>